<sequence>TSSVSLCTSTSVHRSVYHTCFPNYIIISLILPIFYANYYMLELNCEMGIIGFAKRQQKWAFDRL</sequence>
<keyword evidence="3" id="KW-1185">Reference proteome</keyword>
<evidence type="ECO:0000313" key="2">
    <source>
        <dbReference type="EMBL" id="KAL2728391.1"/>
    </source>
</evidence>
<feature type="transmembrane region" description="Helical" evidence="1">
    <location>
        <begin position="21"/>
        <end position="41"/>
    </location>
</feature>
<dbReference type="EMBL" id="JAYRBN010000100">
    <property type="protein sequence ID" value="KAL2728391.1"/>
    <property type="molecule type" value="Genomic_DNA"/>
</dbReference>
<organism evidence="2 3">
    <name type="scientific">Vespula maculifrons</name>
    <name type="common">Eastern yellow jacket</name>
    <name type="synonym">Wasp</name>
    <dbReference type="NCBI Taxonomy" id="7453"/>
    <lineage>
        <taxon>Eukaryota</taxon>
        <taxon>Metazoa</taxon>
        <taxon>Ecdysozoa</taxon>
        <taxon>Arthropoda</taxon>
        <taxon>Hexapoda</taxon>
        <taxon>Insecta</taxon>
        <taxon>Pterygota</taxon>
        <taxon>Neoptera</taxon>
        <taxon>Endopterygota</taxon>
        <taxon>Hymenoptera</taxon>
        <taxon>Apocrita</taxon>
        <taxon>Aculeata</taxon>
        <taxon>Vespoidea</taxon>
        <taxon>Vespidae</taxon>
        <taxon>Vespinae</taxon>
        <taxon>Vespula</taxon>
    </lineage>
</organism>
<gene>
    <name evidence="2" type="ORF">V1477_017667</name>
</gene>
<dbReference type="Proteomes" id="UP001607303">
    <property type="component" value="Unassembled WGS sequence"/>
</dbReference>
<keyword evidence="1" id="KW-0472">Membrane</keyword>
<evidence type="ECO:0000256" key="1">
    <source>
        <dbReference type="SAM" id="Phobius"/>
    </source>
</evidence>
<name>A0ABD2B6P8_VESMC</name>
<feature type="non-terminal residue" evidence="2">
    <location>
        <position position="1"/>
    </location>
</feature>
<keyword evidence="1" id="KW-0812">Transmembrane</keyword>
<dbReference type="AlphaFoldDB" id="A0ABD2B6P8"/>
<reference evidence="2 3" key="1">
    <citation type="journal article" date="2024" name="Ann. Entomol. Soc. Am.">
        <title>Genomic analyses of the southern and eastern yellowjacket wasps (Hymenoptera: Vespidae) reveal evolutionary signatures of social life.</title>
        <authorList>
            <person name="Catto M.A."/>
            <person name="Caine P.B."/>
            <person name="Orr S.E."/>
            <person name="Hunt B.G."/>
            <person name="Goodisman M.A.D."/>
        </authorList>
    </citation>
    <scope>NUCLEOTIDE SEQUENCE [LARGE SCALE GENOMIC DNA]</scope>
    <source>
        <strain evidence="2">232</strain>
        <tissue evidence="2">Head and thorax</tissue>
    </source>
</reference>
<comment type="caution">
    <text evidence="2">The sequence shown here is derived from an EMBL/GenBank/DDBJ whole genome shotgun (WGS) entry which is preliminary data.</text>
</comment>
<keyword evidence="1" id="KW-1133">Transmembrane helix</keyword>
<accession>A0ABD2B6P8</accession>
<evidence type="ECO:0000313" key="3">
    <source>
        <dbReference type="Proteomes" id="UP001607303"/>
    </source>
</evidence>
<proteinExistence type="predicted"/>
<protein>
    <submittedName>
        <fullName evidence="2">Uncharacterized protein</fullName>
    </submittedName>
</protein>